<protein>
    <submittedName>
        <fullName evidence="2">Uncharacterized protein</fullName>
    </submittedName>
</protein>
<dbReference type="OrthoDB" id="9857394at2"/>
<dbReference type="AlphaFoldDB" id="A0A1J1LSE7"/>
<evidence type="ECO:0000313" key="3">
    <source>
        <dbReference type="Proteomes" id="UP000184315"/>
    </source>
</evidence>
<evidence type="ECO:0000313" key="2">
    <source>
        <dbReference type="EMBL" id="CUR35528.1"/>
    </source>
</evidence>
<gene>
    <name evidence="2" type="ORF">PL9214670154</name>
</gene>
<dbReference type="Proteomes" id="UP000184315">
    <property type="component" value="Unassembled WGS sequence"/>
</dbReference>
<evidence type="ECO:0000256" key="1">
    <source>
        <dbReference type="SAM" id="MobiDB-lite"/>
    </source>
</evidence>
<sequence length="123" mass="13837">MSDLDSQYNFESNTITIHIQLLPKTELNQPRVALIGVGISNSPPILSKTTLEELRFPDLINSMLVQLENELPQRKAIALELLEKQKLEESQHNYQKRSVDSPPPLSSSVSSQSSSPKHQLTLF</sequence>
<accession>A0A1J1LSE7</accession>
<feature type="compositionally biased region" description="Low complexity" evidence="1">
    <location>
        <begin position="106"/>
        <end position="116"/>
    </location>
</feature>
<reference evidence="3" key="1">
    <citation type="submission" date="2015-10" db="EMBL/GenBank/DDBJ databases">
        <authorList>
            <person name="Regsiter A."/>
            <person name="william w."/>
        </authorList>
    </citation>
    <scope>NUCLEOTIDE SEQUENCE [LARGE SCALE GENOMIC DNA]</scope>
</reference>
<name>A0A1J1LSE7_9CYAN</name>
<proteinExistence type="predicted"/>
<dbReference type="EMBL" id="CZDF01000174">
    <property type="protein sequence ID" value="CUR35528.1"/>
    <property type="molecule type" value="Genomic_DNA"/>
</dbReference>
<organism evidence="2 3">
    <name type="scientific">Planktothrix tepida PCC 9214</name>
    <dbReference type="NCBI Taxonomy" id="671072"/>
    <lineage>
        <taxon>Bacteria</taxon>
        <taxon>Bacillati</taxon>
        <taxon>Cyanobacteriota</taxon>
        <taxon>Cyanophyceae</taxon>
        <taxon>Oscillatoriophycideae</taxon>
        <taxon>Oscillatoriales</taxon>
        <taxon>Microcoleaceae</taxon>
        <taxon>Planktothrix</taxon>
    </lineage>
</organism>
<keyword evidence="3" id="KW-1185">Reference proteome</keyword>
<dbReference type="STRING" id="671072.PL9214670154"/>
<feature type="region of interest" description="Disordered" evidence="1">
    <location>
        <begin position="90"/>
        <end position="123"/>
    </location>
</feature>
<dbReference type="RefSeq" id="WP_072722487.1">
    <property type="nucleotide sequence ID" value="NZ_LN889815.1"/>
</dbReference>